<dbReference type="Proteomes" id="UP000198704">
    <property type="component" value="Unassembled WGS sequence"/>
</dbReference>
<sequence length="228" mass="24192">MRDESQAHGEAIVLRNVLAGLSLETKLIRLQRQLQAKGWETQPRAPAGQPNGGEWVQGPSSGQWTSLQGDRPEGALSQDPPPLTESTTLEDGTHVLSIRIHAGRKPFDEQHTVIAPDGESRIFETSGATQTIRDGQTGDVLSRSTFTATDLVSEPLVQPAFLPAVPLAIEGALAAVEAVRTLELALSLLAVLSAQDDGFGTVLGLTAHEFDPGTATQPALTPWVGKLN</sequence>
<dbReference type="AlphaFoldDB" id="A0A1G9V018"/>
<dbReference type="OrthoDB" id="8115513at2"/>
<proteinExistence type="predicted"/>
<evidence type="ECO:0000313" key="3">
    <source>
        <dbReference type="Proteomes" id="UP000198704"/>
    </source>
</evidence>
<gene>
    <name evidence="2" type="ORF">SAMN05216360_10319</name>
</gene>
<protein>
    <submittedName>
        <fullName evidence="2">Uncharacterized protein</fullName>
    </submittedName>
</protein>
<organism evidence="2 3">
    <name type="scientific">Methylobacterium phyllostachyos</name>
    <dbReference type="NCBI Taxonomy" id="582672"/>
    <lineage>
        <taxon>Bacteria</taxon>
        <taxon>Pseudomonadati</taxon>
        <taxon>Pseudomonadota</taxon>
        <taxon>Alphaproteobacteria</taxon>
        <taxon>Hyphomicrobiales</taxon>
        <taxon>Methylobacteriaceae</taxon>
        <taxon>Methylobacterium</taxon>
    </lineage>
</organism>
<dbReference type="EMBL" id="FNHS01000003">
    <property type="protein sequence ID" value="SDM65459.1"/>
    <property type="molecule type" value="Genomic_DNA"/>
</dbReference>
<keyword evidence="3" id="KW-1185">Reference proteome</keyword>
<reference evidence="3" key="1">
    <citation type="submission" date="2016-10" db="EMBL/GenBank/DDBJ databases">
        <authorList>
            <person name="Varghese N."/>
            <person name="Submissions S."/>
        </authorList>
    </citation>
    <scope>NUCLEOTIDE SEQUENCE [LARGE SCALE GENOMIC DNA]</scope>
    <source>
        <strain evidence="3">BL47</strain>
    </source>
</reference>
<feature type="compositionally biased region" description="Polar residues" evidence="1">
    <location>
        <begin position="58"/>
        <end position="68"/>
    </location>
</feature>
<evidence type="ECO:0000313" key="2">
    <source>
        <dbReference type="EMBL" id="SDM65459.1"/>
    </source>
</evidence>
<name>A0A1G9V018_9HYPH</name>
<feature type="region of interest" description="Disordered" evidence="1">
    <location>
        <begin position="39"/>
        <end position="89"/>
    </location>
</feature>
<dbReference type="RefSeq" id="WP_091713973.1">
    <property type="nucleotide sequence ID" value="NZ_FNHS01000003.1"/>
</dbReference>
<accession>A0A1G9V018</accession>
<evidence type="ECO:0000256" key="1">
    <source>
        <dbReference type="SAM" id="MobiDB-lite"/>
    </source>
</evidence>